<evidence type="ECO:0000313" key="1">
    <source>
        <dbReference type="EMBL" id="KAJ5074541.1"/>
    </source>
</evidence>
<reference evidence="1" key="1">
    <citation type="submission" date="2022-10" db="EMBL/GenBank/DDBJ databases">
        <title>Novel sulphate-reducing endosymbionts in the free-living metamonad Anaeramoeba.</title>
        <authorList>
            <person name="Jerlstrom-Hultqvist J."/>
            <person name="Cepicka I."/>
            <person name="Gallot-Lavallee L."/>
            <person name="Salas-Leiva D."/>
            <person name="Curtis B.A."/>
            <person name="Zahonova K."/>
            <person name="Pipaliya S."/>
            <person name="Dacks J."/>
            <person name="Roger A.J."/>
        </authorList>
    </citation>
    <scope>NUCLEOTIDE SEQUENCE</scope>
    <source>
        <strain evidence="1">BMAN</strain>
    </source>
</reference>
<protein>
    <submittedName>
        <fullName evidence="1">Uncharacterized protein</fullName>
    </submittedName>
</protein>
<organism evidence="1 2">
    <name type="scientific">Anaeramoeba ignava</name>
    <name type="common">Anaerobic marine amoeba</name>
    <dbReference type="NCBI Taxonomy" id="1746090"/>
    <lineage>
        <taxon>Eukaryota</taxon>
        <taxon>Metamonada</taxon>
        <taxon>Anaeramoebidae</taxon>
        <taxon>Anaeramoeba</taxon>
    </lineage>
</organism>
<dbReference type="Proteomes" id="UP001149090">
    <property type="component" value="Unassembled WGS sequence"/>
</dbReference>
<evidence type="ECO:0000313" key="2">
    <source>
        <dbReference type="Proteomes" id="UP001149090"/>
    </source>
</evidence>
<name>A0A9Q0LJG6_ANAIG</name>
<keyword evidence="2" id="KW-1185">Reference proteome</keyword>
<sequence>MNELIDLYKTLLEYFIDPCEKFIQNLKTSFTSTKKRKTENIFSFPDYALSQRLTKFFKELKLKYIIHLYRICYKIYQKKRRENN</sequence>
<accession>A0A9Q0LJG6</accession>
<dbReference type="EMBL" id="JAPDFW010000070">
    <property type="protein sequence ID" value="KAJ5074541.1"/>
    <property type="molecule type" value="Genomic_DNA"/>
</dbReference>
<comment type="caution">
    <text evidence="1">The sequence shown here is derived from an EMBL/GenBank/DDBJ whole genome shotgun (WGS) entry which is preliminary data.</text>
</comment>
<dbReference type="AlphaFoldDB" id="A0A9Q0LJG6"/>
<proteinExistence type="predicted"/>
<gene>
    <name evidence="1" type="ORF">M0811_01172</name>
</gene>